<feature type="region of interest" description="Disordered" evidence="1">
    <location>
        <begin position="162"/>
        <end position="191"/>
    </location>
</feature>
<dbReference type="AlphaFoldDB" id="A0AAU9VK01"/>
<accession>A0AAU9VK01</accession>
<comment type="caution">
    <text evidence="2">The sequence shown here is derived from an EMBL/GenBank/DDBJ whole genome shotgun (WGS) entry which is preliminary data.</text>
</comment>
<protein>
    <submittedName>
        <fullName evidence="2">Uncharacterized protein</fullName>
    </submittedName>
</protein>
<name>A0AAU9VK01_9CNID</name>
<feature type="region of interest" description="Disordered" evidence="1">
    <location>
        <begin position="110"/>
        <end position="134"/>
    </location>
</feature>
<dbReference type="Proteomes" id="UP001159428">
    <property type="component" value="Unassembled WGS sequence"/>
</dbReference>
<sequence length="191" mass="21498">TPSDVLAKVTKKNNDLSTTVEEKTAELYNSEGQRLAHNGKHFAEVGKKQQNRQLTEIRRKAKDALWFGKTYGLMPESLRFRDKTGQSHDINLREIPAENMPISGAVPEIQNKDHSRRGDSSKGQNVLSSAGNHTITKKAINQSMDELRKLKISDLVQLLNDLTGHQPNLPKKPRKPDLISKITEIADRRSN</sequence>
<gene>
    <name evidence="2" type="ORF">PMEA_00000003</name>
</gene>
<evidence type="ECO:0000256" key="1">
    <source>
        <dbReference type="SAM" id="MobiDB-lite"/>
    </source>
</evidence>
<evidence type="ECO:0000313" key="3">
    <source>
        <dbReference type="Proteomes" id="UP001159428"/>
    </source>
</evidence>
<feature type="non-terminal residue" evidence="2">
    <location>
        <position position="1"/>
    </location>
</feature>
<feature type="compositionally biased region" description="Polar residues" evidence="1">
    <location>
        <begin position="121"/>
        <end position="134"/>
    </location>
</feature>
<dbReference type="EMBL" id="CALNXJ010000001">
    <property type="protein sequence ID" value="CAH3031320.1"/>
    <property type="molecule type" value="Genomic_DNA"/>
</dbReference>
<organism evidence="2 3">
    <name type="scientific">Pocillopora meandrina</name>
    <dbReference type="NCBI Taxonomy" id="46732"/>
    <lineage>
        <taxon>Eukaryota</taxon>
        <taxon>Metazoa</taxon>
        <taxon>Cnidaria</taxon>
        <taxon>Anthozoa</taxon>
        <taxon>Hexacorallia</taxon>
        <taxon>Scleractinia</taxon>
        <taxon>Astrocoeniina</taxon>
        <taxon>Pocilloporidae</taxon>
        <taxon>Pocillopora</taxon>
    </lineage>
</organism>
<reference evidence="2 3" key="1">
    <citation type="submission" date="2022-05" db="EMBL/GenBank/DDBJ databases">
        <authorList>
            <consortium name="Genoscope - CEA"/>
            <person name="William W."/>
        </authorList>
    </citation>
    <scope>NUCLEOTIDE SEQUENCE [LARGE SCALE GENOMIC DNA]</scope>
</reference>
<proteinExistence type="predicted"/>
<evidence type="ECO:0000313" key="2">
    <source>
        <dbReference type="EMBL" id="CAH3031320.1"/>
    </source>
</evidence>
<feature type="compositionally biased region" description="Basic and acidic residues" evidence="1">
    <location>
        <begin position="110"/>
        <end position="120"/>
    </location>
</feature>
<keyword evidence="3" id="KW-1185">Reference proteome</keyword>